<keyword evidence="4" id="KW-1185">Reference proteome</keyword>
<dbReference type="InterPro" id="IPR051918">
    <property type="entry name" value="STPP_CPPED1"/>
</dbReference>
<dbReference type="PANTHER" id="PTHR43143:SF1">
    <property type="entry name" value="SERINE_THREONINE-PROTEIN PHOSPHATASE CPPED1"/>
    <property type="match status" value="1"/>
</dbReference>
<dbReference type="RefSeq" id="WP_217139364.1">
    <property type="nucleotide sequence ID" value="NZ_JAFMOU010000072.1"/>
</dbReference>
<organism evidence="3 4">
    <name type="scientific">Rahnella perminowiae</name>
    <dbReference type="NCBI Taxonomy" id="2816244"/>
    <lineage>
        <taxon>Bacteria</taxon>
        <taxon>Pseudomonadati</taxon>
        <taxon>Pseudomonadota</taxon>
        <taxon>Gammaproteobacteria</taxon>
        <taxon>Enterobacterales</taxon>
        <taxon>Yersiniaceae</taxon>
        <taxon>Rahnella</taxon>
    </lineage>
</organism>
<dbReference type="InterPro" id="IPR004843">
    <property type="entry name" value="Calcineurin-like_PHP"/>
</dbReference>
<dbReference type="EMBL" id="JAFMOU010000072">
    <property type="protein sequence ID" value="MBU9837838.1"/>
    <property type="molecule type" value="Genomic_DNA"/>
</dbReference>
<evidence type="ECO:0000256" key="1">
    <source>
        <dbReference type="SAM" id="SignalP"/>
    </source>
</evidence>
<protein>
    <submittedName>
        <fullName evidence="3">Metallophosphoesterase</fullName>
    </submittedName>
</protein>
<dbReference type="Proteomes" id="UP000699865">
    <property type="component" value="Unassembled WGS sequence"/>
</dbReference>
<name>A0ABS6L8B1_9GAMM</name>
<evidence type="ECO:0000313" key="3">
    <source>
        <dbReference type="EMBL" id="MBU9837838.1"/>
    </source>
</evidence>
<gene>
    <name evidence="3" type="ORF">J1786_23920</name>
</gene>
<dbReference type="Pfam" id="PF00149">
    <property type="entry name" value="Metallophos"/>
    <property type="match status" value="1"/>
</dbReference>
<accession>A0ABS6L8B1</accession>
<evidence type="ECO:0000259" key="2">
    <source>
        <dbReference type="Pfam" id="PF00149"/>
    </source>
</evidence>
<proteinExistence type="predicted"/>
<feature type="signal peptide" evidence="1">
    <location>
        <begin position="1"/>
        <end position="26"/>
    </location>
</feature>
<sequence length="741" mass="82026">MKSLNKHSVKILSLVILSILSSGSYADSGYIKTGSNTSGTSTGITPSNCISPSDVTIHQDGVAPLPGTTVPPGTDIDITPQNYEDVTIHQDVTVPWPGTTVPPGTDIDITPQNYEDATIHQDVTVPWPGTTVPPGTDIDITPQNYGDASTGHLDIGGISRNTETNSLQANQEGITPEQPNCIGPSVDVESAEANIEPDDDTYAVMSDKLETLYPVLSAPTQINNASNGDYAFTSGEVNYAAHGGKQTEKYEILSDSVDDVEMSLTTFKTRMAEKIKNEQGNSTAHFGSLGSPKTWNEAGTKGEIYYVDWSDGRHYFEAKQDGAPGQNKWYYPENNKDNTWWKIVHPIEYYAITSDPQYARTPNGVDQEEQAKPAIYNQYQVLNSLKSTYGDAFKGTIINGDITDFGHDWQWSEMKKALGTLNHDYWYGLGNHDYENNVNDCFTNNCAVRSIRELTNNLKSRKNINAIDYNVISGYSFPSLSTNYIGSFSYSFDMSGIRFIQLNNYAEYTKKFSGFSMKDARKYTVKVTPSVDWLEQQLADARKQGKAVILLSHIKNMGEANSRLQQMTAKNSDYDITAIFNGHTHEMSVGDYYANSGATFKETFLLVEVNNLKRELSIYEVSDNDLKTKKLEATIPLKLSVVDKTIKENAFRVTLKNGGGYIGVYKVKYVREDGSNATIDHRLALGNTVTVEVPRGAKNVQVIGKTKTGRSLYNVSLNDYKNVCIKSWGTLPKNLHWAYCG</sequence>
<comment type="caution">
    <text evidence="3">The sequence shown here is derived from an EMBL/GenBank/DDBJ whole genome shotgun (WGS) entry which is preliminary data.</text>
</comment>
<feature type="domain" description="Calcineurin-like phosphoesterase" evidence="2">
    <location>
        <begin position="395"/>
        <end position="586"/>
    </location>
</feature>
<dbReference type="PANTHER" id="PTHR43143">
    <property type="entry name" value="METALLOPHOSPHOESTERASE, CALCINEURIN SUPERFAMILY"/>
    <property type="match status" value="1"/>
</dbReference>
<feature type="chain" id="PRO_5047054226" evidence="1">
    <location>
        <begin position="27"/>
        <end position="741"/>
    </location>
</feature>
<reference evidence="3 4" key="1">
    <citation type="submission" date="2021-03" db="EMBL/GenBank/DDBJ databases">
        <title>Five novel Rahnella species.</title>
        <authorList>
            <person name="Brady C."/>
            <person name="Asselin J."/>
            <person name="Beer S."/>
            <person name="Bruberg M.B."/>
            <person name="Crampton B."/>
            <person name="Venter S."/>
            <person name="Arnold D."/>
            <person name="Denman S."/>
        </authorList>
    </citation>
    <scope>NUCLEOTIDE SEQUENCE [LARGE SCALE GENOMIC DNA]</scope>
    <source>
        <strain evidence="3 4">L72c</strain>
    </source>
</reference>
<evidence type="ECO:0000313" key="4">
    <source>
        <dbReference type="Proteomes" id="UP000699865"/>
    </source>
</evidence>
<keyword evidence="1" id="KW-0732">Signal</keyword>